<feature type="repeat" description="ANK" evidence="3">
    <location>
        <begin position="251"/>
        <end position="283"/>
    </location>
</feature>
<dbReference type="EMBL" id="JBFTWV010000174">
    <property type="protein sequence ID" value="KAL2784580.1"/>
    <property type="molecule type" value="Genomic_DNA"/>
</dbReference>
<dbReference type="InterPro" id="IPR002110">
    <property type="entry name" value="Ankyrin_rpt"/>
</dbReference>
<feature type="repeat" description="ANK" evidence="3">
    <location>
        <begin position="361"/>
        <end position="393"/>
    </location>
</feature>
<evidence type="ECO:0000256" key="1">
    <source>
        <dbReference type="ARBA" id="ARBA00022737"/>
    </source>
</evidence>
<dbReference type="SMART" id="SM00248">
    <property type="entry name" value="ANK"/>
    <property type="match status" value="12"/>
</dbReference>
<proteinExistence type="predicted"/>
<keyword evidence="2 3" id="KW-0040">ANK repeat</keyword>
<dbReference type="PROSITE" id="PS50088">
    <property type="entry name" value="ANK_REPEAT"/>
    <property type="match status" value="7"/>
</dbReference>
<accession>A0ABR4FMW1</accession>
<feature type="repeat" description="ANK" evidence="3">
    <location>
        <begin position="123"/>
        <end position="155"/>
    </location>
</feature>
<dbReference type="Gene3D" id="1.25.40.20">
    <property type="entry name" value="Ankyrin repeat-containing domain"/>
    <property type="match status" value="4"/>
</dbReference>
<organism evidence="4 5">
    <name type="scientific">Aspergillus keveii</name>
    <dbReference type="NCBI Taxonomy" id="714993"/>
    <lineage>
        <taxon>Eukaryota</taxon>
        <taxon>Fungi</taxon>
        <taxon>Dikarya</taxon>
        <taxon>Ascomycota</taxon>
        <taxon>Pezizomycotina</taxon>
        <taxon>Eurotiomycetes</taxon>
        <taxon>Eurotiomycetidae</taxon>
        <taxon>Eurotiales</taxon>
        <taxon>Aspergillaceae</taxon>
        <taxon>Aspergillus</taxon>
        <taxon>Aspergillus subgen. Nidulantes</taxon>
    </lineage>
</organism>
<name>A0ABR4FMW1_9EURO</name>
<gene>
    <name evidence="4" type="ORF">BJX66DRAFT_343884</name>
</gene>
<feature type="repeat" description="ANK" evidence="3">
    <location>
        <begin position="155"/>
        <end position="187"/>
    </location>
</feature>
<dbReference type="SUPFAM" id="SSF48403">
    <property type="entry name" value="Ankyrin repeat"/>
    <property type="match status" value="2"/>
</dbReference>
<dbReference type="InterPro" id="IPR036770">
    <property type="entry name" value="Ankyrin_rpt-contain_sf"/>
</dbReference>
<keyword evidence="5" id="KW-1185">Reference proteome</keyword>
<dbReference type="Proteomes" id="UP001610563">
    <property type="component" value="Unassembled WGS sequence"/>
</dbReference>
<sequence>MANLFNNLPEELILEIAQNSTRGSLAAFIGTSKNAWRIGHPILYDMTREDQQRVFKWAGDHGQETTMPYLLDDILEQNRTNAQVGYEGLISACRGGCAKIVSRLLSEGVKPDSETTQRRVRFPSDTPLTAAISNSHMDIIKMLIKANANLNRRSDWNTPMISAARGGNVAVIKLLLEHGASPAMRCGDTCPLLETAGNGHLAATKVLLAAGADVNAEIGHTCALMEATRGGHIDVMITLLRAGAKTETTFQWSHPLSVASMLGNLEAMEILIKAGADVSPHAMGEDPPLPLWEATKNNHVDAVLLLVESGGTERPSSPWWFLSEDDGRFFKLPFVAATFGSTGVLRLYMSKGFDVNTLDQHRRSVLSLAAENGHVDSVNFLLDKGADALLRKGANIHISDKNNRNPLHWAACSNKVEAIKALLAADPSGASTLQQTRIKGETPLMLAIANGCEEAVEILVADGRSIHQKDAMGGAPLIVAAKHSNDVAARLLLEHGADPDAADHEGRTALMHACWWGAMEVVRVLLEWGCDVYQTDDKGRNALDLILPNAPAELRELIVDAMGWRS</sequence>
<dbReference type="PANTHER" id="PTHR24166:SF52">
    <property type="entry name" value="ANKYRIN REPEAT DOMAIN-CONTAINING PROTEIN 65"/>
    <property type="match status" value="1"/>
</dbReference>
<dbReference type="PROSITE" id="PS50297">
    <property type="entry name" value="ANK_REP_REGION"/>
    <property type="match status" value="7"/>
</dbReference>
<protein>
    <submittedName>
        <fullName evidence="4">Ankyrin repeat-containing domain protein</fullName>
    </submittedName>
</protein>
<reference evidence="4 5" key="1">
    <citation type="submission" date="2024-07" db="EMBL/GenBank/DDBJ databases">
        <title>Section-level genome sequencing and comparative genomics of Aspergillus sections Usti and Cavernicolus.</title>
        <authorList>
            <consortium name="Lawrence Berkeley National Laboratory"/>
            <person name="Nybo J.L."/>
            <person name="Vesth T.C."/>
            <person name="Theobald S."/>
            <person name="Frisvad J.C."/>
            <person name="Larsen T.O."/>
            <person name="Kjaerboelling I."/>
            <person name="Rothschild-Mancinelli K."/>
            <person name="Lyhne E.K."/>
            <person name="Kogle M.E."/>
            <person name="Barry K."/>
            <person name="Clum A."/>
            <person name="Na H."/>
            <person name="Ledsgaard L."/>
            <person name="Lin J."/>
            <person name="Lipzen A."/>
            <person name="Kuo A."/>
            <person name="Riley R."/>
            <person name="Mondo S."/>
            <person name="Labutti K."/>
            <person name="Haridas S."/>
            <person name="Pangalinan J."/>
            <person name="Salamov A.A."/>
            <person name="Simmons B.A."/>
            <person name="Magnuson J.K."/>
            <person name="Chen J."/>
            <person name="Drula E."/>
            <person name="Henrissat B."/>
            <person name="Wiebenga A."/>
            <person name="Lubbers R.J."/>
            <person name="Gomes A.C."/>
            <person name="Makela M.R."/>
            <person name="Stajich J."/>
            <person name="Grigoriev I.V."/>
            <person name="Mortensen U.H."/>
            <person name="De Vries R.P."/>
            <person name="Baker S.E."/>
            <person name="Andersen M.R."/>
        </authorList>
    </citation>
    <scope>NUCLEOTIDE SEQUENCE [LARGE SCALE GENOMIC DNA]</scope>
    <source>
        <strain evidence="4 5">CBS 209.92</strain>
    </source>
</reference>
<evidence type="ECO:0000256" key="2">
    <source>
        <dbReference type="ARBA" id="ARBA00023043"/>
    </source>
</evidence>
<keyword evidence="1" id="KW-0677">Repeat</keyword>
<feature type="repeat" description="ANK" evidence="3">
    <location>
        <begin position="439"/>
        <end position="471"/>
    </location>
</feature>
<feature type="repeat" description="ANK" evidence="3">
    <location>
        <begin position="472"/>
        <end position="504"/>
    </location>
</feature>
<feature type="repeat" description="ANK" evidence="3">
    <location>
        <begin position="505"/>
        <end position="537"/>
    </location>
</feature>
<evidence type="ECO:0000256" key="3">
    <source>
        <dbReference type="PROSITE-ProRule" id="PRU00023"/>
    </source>
</evidence>
<evidence type="ECO:0000313" key="5">
    <source>
        <dbReference type="Proteomes" id="UP001610563"/>
    </source>
</evidence>
<dbReference type="PANTHER" id="PTHR24166">
    <property type="entry name" value="ROLLING PEBBLES, ISOFORM B"/>
    <property type="match status" value="1"/>
</dbReference>
<dbReference type="InterPro" id="IPR050889">
    <property type="entry name" value="Dendritic_Spine_Reg/Scaffold"/>
</dbReference>
<evidence type="ECO:0000313" key="4">
    <source>
        <dbReference type="EMBL" id="KAL2784580.1"/>
    </source>
</evidence>
<dbReference type="Pfam" id="PF12796">
    <property type="entry name" value="Ank_2"/>
    <property type="match status" value="3"/>
</dbReference>
<comment type="caution">
    <text evidence="4">The sequence shown here is derived from an EMBL/GenBank/DDBJ whole genome shotgun (WGS) entry which is preliminary data.</text>
</comment>
<dbReference type="Pfam" id="PF13637">
    <property type="entry name" value="Ank_4"/>
    <property type="match status" value="1"/>
</dbReference>